<protein>
    <submittedName>
        <fullName evidence="1">Uncharacterized protein</fullName>
    </submittedName>
</protein>
<dbReference type="EMBL" id="ANNX02000047">
    <property type="protein sequence ID" value="KYC36989.1"/>
    <property type="molecule type" value="Genomic_DNA"/>
</dbReference>
<sequence length="205" mass="22576">MSYSDFKDLDSLKSLGITTIESVQNLIASEPIEPSLFLIEALKRFVPLATAINTEKARSEYIIAPIVSEIAFINSQVSLFSGRNFNVDASRGLTGFCDFILTHNPNKLVIKAPVVVIVEAKNENINDGLAQCIASMYAAQIINQKNLEENIKAVYGSVTTGQVWRFLSIDKNQQVKVDLNERYLTPLNELLGILVAITSIPNESA</sequence>
<dbReference type="AlphaFoldDB" id="A0A139WX16"/>
<dbReference type="Proteomes" id="UP000076925">
    <property type="component" value="Unassembled WGS sequence"/>
</dbReference>
<evidence type="ECO:0000313" key="1">
    <source>
        <dbReference type="EMBL" id="KYC36989.1"/>
    </source>
</evidence>
<dbReference type="STRING" id="128403.WA1_45935"/>
<evidence type="ECO:0000313" key="2">
    <source>
        <dbReference type="Proteomes" id="UP000076925"/>
    </source>
</evidence>
<accession>A0A139WX16</accession>
<comment type="caution">
    <text evidence="1">The sequence shown here is derived from an EMBL/GenBank/DDBJ whole genome shotgun (WGS) entry which is preliminary data.</text>
</comment>
<organism evidence="1 2">
    <name type="scientific">Scytonema hofmannii PCC 7110</name>
    <dbReference type="NCBI Taxonomy" id="128403"/>
    <lineage>
        <taxon>Bacteria</taxon>
        <taxon>Bacillati</taxon>
        <taxon>Cyanobacteriota</taxon>
        <taxon>Cyanophyceae</taxon>
        <taxon>Nostocales</taxon>
        <taxon>Scytonemataceae</taxon>
        <taxon>Scytonema</taxon>
    </lineage>
</organism>
<gene>
    <name evidence="1" type="ORF">WA1_45935</name>
</gene>
<dbReference type="OrthoDB" id="510076at2"/>
<reference evidence="1 2" key="1">
    <citation type="journal article" date="2013" name="Genome Biol. Evol.">
        <title>Genomes of Stigonematalean cyanobacteria (subsection V) and the evolution of oxygenic photosynthesis from prokaryotes to plastids.</title>
        <authorList>
            <person name="Dagan T."/>
            <person name="Roettger M."/>
            <person name="Stucken K."/>
            <person name="Landan G."/>
            <person name="Koch R."/>
            <person name="Major P."/>
            <person name="Gould S.B."/>
            <person name="Goremykin V.V."/>
            <person name="Rippka R."/>
            <person name="Tandeau de Marsac N."/>
            <person name="Gugger M."/>
            <person name="Lockhart P.J."/>
            <person name="Allen J.F."/>
            <person name="Brune I."/>
            <person name="Maus I."/>
            <person name="Puhler A."/>
            <person name="Martin W.F."/>
        </authorList>
    </citation>
    <scope>NUCLEOTIDE SEQUENCE [LARGE SCALE GENOMIC DNA]</scope>
    <source>
        <strain evidence="1 2">PCC 7110</strain>
    </source>
</reference>
<proteinExistence type="predicted"/>
<name>A0A139WX16_9CYAN</name>
<keyword evidence="2" id="KW-1185">Reference proteome</keyword>
<dbReference type="RefSeq" id="WP_017744259.1">
    <property type="nucleotide sequence ID" value="NZ_KQ976354.1"/>
</dbReference>